<evidence type="ECO:0000313" key="3">
    <source>
        <dbReference type="Proteomes" id="UP000001410"/>
    </source>
</evidence>
<feature type="region of interest" description="Disordered" evidence="1">
    <location>
        <begin position="1"/>
        <end position="44"/>
    </location>
</feature>
<reference evidence="2 3" key="1">
    <citation type="journal article" date="2002" name="Proc. Natl. Acad. Sci. U.S.A.">
        <title>Extensive mosaic structure revealed by the complete genome sequence of uropathogenic Escherichia coli.</title>
        <authorList>
            <person name="Welch R.A."/>
            <person name="Burland V."/>
            <person name="Plunkett G.III."/>
            <person name="Redford P."/>
            <person name="Roesch P."/>
            <person name="Rasko D."/>
            <person name="Buckles E.L."/>
            <person name="Liou S.R."/>
            <person name="Boutin A."/>
            <person name="Hackett J."/>
            <person name="Stroud D."/>
            <person name="Mayhew G.F."/>
            <person name="Rose D.J."/>
            <person name="Zhou S."/>
            <person name="Schwartz D.C."/>
            <person name="Perna N.T."/>
            <person name="Mobley H.L."/>
            <person name="Donnenberg M.S."/>
            <person name="Blattner F.R."/>
        </authorList>
    </citation>
    <scope>NUCLEOTIDE SEQUENCE [LARGE SCALE GENOMIC DNA]</scope>
    <source>
        <strain evidence="3">CFT073 / ATCC 700928 / UPEC</strain>
    </source>
</reference>
<dbReference type="HOGENOM" id="CLU_3215499_0_0_6"/>
<keyword evidence="3" id="KW-1185">Reference proteome</keyword>
<proteinExistence type="predicted"/>
<organism evidence="2 3">
    <name type="scientific">Escherichia coli O6:H1 (strain CFT073 / ATCC 700928 / UPEC)</name>
    <dbReference type="NCBI Taxonomy" id="199310"/>
    <lineage>
        <taxon>Bacteria</taxon>
        <taxon>Pseudomonadati</taxon>
        <taxon>Pseudomonadota</taxon>
        <taxon>Gammaproteobacteria</taxon>
        <taxon>Enterobacterales</taxon>
        <taxon>Enterobacteriaceae</taxon>
        <taxon>Escherichia</taxon>
    </lineage>
</organism>
<sequence length="44" mass="4686">MAKRATAAASERAHDQMRSIAVPGGPQRDAHCRLRHSASLSSSL</sequence>
<accession>A0A0H2V8B7</accession>
<dbReference type="SMR" id="A0A0H2V8B7"/>
<dbReference type="EMBL" id="AE014075">
    <property type="protein sequence ID" value="AAN80890.1"/>
    <property type="molecule type" value="Genomic_DNA"/>
</dbReference>
<dbReference type="KEGG" id="ecc:c2431"/>
<feature type="compositionally biased region" description="Low complexity" evidence="1">
    <location>
        <begin position="1"/>
        <end position="10"/>
    </location>
</feature>
<dbReference type="AlphaFoldDB" id="A0A0H2V8B7"/>
<evidence type="ECO:0000313" key="2">
    <source>
        <dbReference type="EMBL" id="AAN80890.1"/>
    </source>
</evidence>
<protein>
    <submittedName>
        <fullName evidence="2">Uncharacterized protein</fullName>
    </submittedName>
</protein>
<name>A0A0H2V8B7_ECOL6</name>
<evidence type="ECO:0000256" key="1">
    <source>
        <dbReference type="SAM" id="MobiDB-lite"/>
    </source>
</evidence>
<gene>
    <name evidence="2" type="ordered locus">c2431</name>
</gene>
<dbReference type="Proteomes" id="UP000001410">
    <property type="component" value="Chromosome"/>
</dbReference>